<keyword evidence="2" id="KW-0670">Pyruvate</keyword>
<dbReference type="Pfam" id="PF11716">
    <property type="entry name" value="MDMPI_N"/>
    <property type="match status" value="1"/>
</dbReference>
<sequence length="228" mass="24767">MPPVRPPFSDVVDAVREQTALLLGLTISYSDEDWAAATSLTGWSRSHVAAHLAEGARGMVRVIRSLHSGIPRRMYDSEAANQRAIELGALADGLDLQIRLDTSASELQAELAALEDDDRLVSLRAGYQVPAHDIPLARLSEVVLHHVDMGCILEESDLVPGIAEALLAFHVERIGHRDDYPPLRLVADEGYIGSVGRPGATTGMHGPSADLLVWLTRGIETPRLYRAE</sequence>
<protein>
    <submittedName>
        <fullName evidence="2">Maleylpyruvate isomerase family mycothiol-dependent enzyme</fullName>
    </submittedName>
</protein>
<evidence type="ECO:0000313" key="3">
    <source>
        <dbReference type="Proteomes" id="UP000516117"/>
    </source>
</evidence>
<accession>A0A7H0H7C0</accession>
<dbReference type="EMBL" id="CP060789">
    <property type="protein sequence ID" value="QNP56436.1"/>
    <property type="molecule type" value="Genomic_DNA"/>
</dbReference>
<dbReference type="GO" id="GO:0046872">
    <property type="term" value="F:metal ion binding"/>
    <property type="evidence" value="ECO:0007669"/>
    <property type="project" value="InterPro"/>
</dbReference>
<evidence type="ECO:0000313" key="2">
    <source>
        <dbReference type="EMBL" id="QNP56436.1"/>
    </source>
</evidence>
<keyword evidence="2" id="KW-0413">Isomerase</keyword>
<name>A0A7H0H7C0_9ACTN</name>
<dbReference type="AlphaFoldDB" id="A0A7H0H7C0"/>
<reference evidence="2 3" key="1">
    <citation type="submission" date="2020-08" db="EMBL/GenBank/DDBJ databases">
        <title>Genome sequence of Tessaracoccus defluvii JCM 17540T.</title>
        <authorList>
            <person name="Hyun D.-W."/>
            <person name="Bae J.-W."/>
        </authorList>
    </citation>
    <scope>NUCLEOTIDE SEQUENCE [LARGE SCALE GENOMIC DNA]</scope>
    <source>
        <strain evidence="2 3">JCM 17540</strain>
    </source>
</reference>
<proteinExistence type="predicted"/>
<gene>
    <name evidence="2" type="ORF">H9L22_03045</name>
</gene>
<dbReference type="Proteomes" id="UP000516117">
    <property type="component" value="Chromosome"/>
</dbReference>
<dbReference type="InterPro" id="IPR034660">
    <property type="entry name" value="DinB/YfiT-like"/>
</dbReference>
<keyword evidence="3" id="KW-1185">Reference proteome</keyword>
<dbReference type="RefSeq" id="WP_187721545.1">
    <property type="nucleotide sequence ID" value="NZ_BAABBL010000001.1"/>
</dbReference>
<dbReference type="KEGG" id="tdf:H9L22_03045"/>
<dbReference type="SUPFAM" id="SSF109854">
    <property type="entry name" value="DinB/YfiT-like putative metalloenzymes"/>
    <property type="match status" value="1"/>
</dbReference>
<evidence type="ECO:0000259" key="1">
    <source>
        <dbReference type="Pfam" id="PF11716"/>
    </source>
</evidence>
<feature type="domain" description="Mycothiol-dependent maleylpyruvate isomerase metal-binding" evidence="1">
    <location>
        <begin position="16"/>
        <end position="149"/>
    </location>
</feature>
<dbReference type="InterPro" id="IPR024344">
    <property type="entry name" value="MDMPI_metal-binding"/>
</dbReference>
<dbReference type="InterPro" id="IPR017517">
    <property type="entry name" value="Maleyloyr_isom"/>
</dbReference>
<dbReference type="NCBIfam" id="TIGR03083">
    <property type="entry name" value="maleylpyruvate isomerase family mycothiol-dependent enzyme"/>
    <property type="match status" value="1"/>
</dbReference>
<dbReference type="Gene3D" id="1.20.120.450">
    <property type="entry name" value="dinb family like domain"/>
    <property type="match status" value="1"/>
</dbReference>
<dbReference type="GO" id="GO:0016853">
    <property type="term" value="F:isomerase activity"/>
    <property type="evidence" value="ECO:0007669"/>
    <property type="project" value="UniProtKB-KW"/>
</dbReference>
<organism evidence="2 3">
    <name type="scientific">Tessaracoccus defluvii</name>
    <dbReference type="NCBI Taxonomy" id="1285901"/>
    <lineage>
        <taxon>Bacteria</taxon>
        <taxon>Bacillati</taxon>
        <taxon>Actinomycetota</taxon>
        <taxon>Actinomycetes</taxon>
        <taxon>Propionibacteriales</taxon>
        <taxon>Propionibacteriaceae</taxon>
        <taxon>Tessaracoccus</taxon>
    </lineage>
</organism>